<dbReference type="GO" id="GO:0008206">
    <property type="term" value="P:bile acid metabolic process"/>
    <property type="evidence" value="ECO:0007669"/>
    <property type="project" value="UniProtKB-ARBA"/>
</dbReference>
<dbReference type="InterPro" id="IPR036291">
    <property type="entry name" value="NAD(P)-bd_dom_sf"/>
</dbReference>
<dbReference type="Gene3D" id="3.40.50.720">
    <property type="entry name" value="NAD(P)-binding Rossmann-like Domain"/>
    <property type="match status" value="1"/>
</dbReference>
<dbReference type="PRINTS" id="PR00080">
    <property type="entry name" value="SDRFAMILY"/>
</dbReference>
<gene>
    <name evidence="4" type="ORF">ADA01nite_28920</name>
</gene>
<dbReference type="SUPFAM" id="SSF51735">
    <property type="entry name" value="NAD(P)-binding Rossmann-fold domains"/>
    <property type="match status" value="1"/>
</dbReference>
<evidence type="ECO:0000313" key="5">
    <source>
        <dbReference type="Proteomes" id="UP000321157"/>
    </source>
</evidence>
<dbReference type="FunFam" id="3.40.50.720:FF:000084">
    <property type="entry name" value="Short-chain dehydrogenase reductase"/>
    <property type="match status" value="1"/>
</dbReference>
<comment type="similarity">
    <text evidence="3">Belongs to the short-chain dehydrogenases/reductases (SDR) family.</text>
</comment>
<dbReference type="Pfam" id="PF00106">
    <property type="entry name" value="adh_short"/>
    <property type="match status" value="1"/>
</dbReference>
<keyword evidence="5" id="KW-1185">Reference proteome</keyword>
<dbReference type="GO" id="GO:0008670">
    <property type="term" value="F:2,4-dienoyl-CoA reductase (NADPH) activity"/>
    <property type="evidence" value="ECO:0007669"/>
    <property type="project" value="InterPro"/>
</dbReference>
<keyword evidence="2" id="KW-0560">Oxidoreductase</keyword>
<comment type="caution">
    <text evidence="4">The sequence shown here is derived from an EMBL/GenBank/DDBJ whole genome shotgun (WGS) entry which is preliminary data.</text>
</comment>
<dbReference type="PANTHER" id="PTHR43296">
    <property type="entry name" value="PEROXISOMAL 2,4-DIENOYL-COA REDUCTASE"/>
    <property type="match status" value="1"/>
</dbReference>
<dbReference type="CDD" id="cd05369">
    <property type="entry name" value="TER_DECR_SDR_a"/>
    <property type="match status" value="1"/>
</dbReference>
<dbReference type="AlphaFoldDB" id="A0A511VDT6"/>
<dbReference type="PANTHER" id="PTHR43296:SF2">
    <property type="entry name" value="PEROXISOMAL 2,4-DIENOYL-COA REDUCTASE [(3E)-ENOYL-COA-PRODUCING]"/>
    <property type="match status" value="1"/>
</dbReference>
<evidence type="ECO:0000256" key="2">
    <source>
        <dbReference type="ARBA" id="ARBA00023002"/>
    </source>
</evidence>
<reference evidence="4 5" key="1">
    <citation type="submission" date="2019-07" db="EMBL/GenBank/DDBJ databases">
        <title>Whole genome shotgun sequence of Aneurinibacillus danicus NBRC 102444.</title>
        <authorList>
            <person name="Hosoyama A."/>
            <person name="Uohara A."/>
            <person name="Ohji S."/>
            <person name="Ichikawa N."/>
        </authorList>
    </citation>
    <scope>NUCLEOTIDE SEQUENCE [LARGE SCALE GENOMIC DNA]</scope>
    <source>
        <strain evidence="4 5">NBRC 102444</strain>
    </source>
</reference>
<dbReference type="InterPro" id="IPR045017">
    <property type="entry name" value="DECR2-like"/>
</dbReference>
<evidence type="ECO:0000256" key="3">
    <source>
        <dbReference type="RuleBase" id="RU000363"/>
    </source>
</evidence>
<proteinExistence type="inferred from homology"/>
<protein>
    <submittedName>
        <fullName evidence="4">2,4-dienoyl-CoA reductase</fullName>
    </submittedName>
</protein>
<accession>A0A511VDT6</accession>
<evidence type="ECO:0000313" key="4">
    <source>
        <dbReference type="EMBL" id="GEN35432.1"/>
    </source>
</evidence>
<name>A0A511VDT6_9BACL</name>
<dbReference type="GO" id="GO:0009062">
    <property type="term" value="P:fatty acid catabolic process"/>
    <property type="evidence" value="ECO:0007669"/>
    <property type="project" value="InterPro"/>
</dbReference>
<sequence length="219" mass="23773">MNEFSLKYKQPMLPDGTLEGKVAIVTGGATGLGKTMANEFARLGANIVIASRKQENLDEAAEEISKHGTNVQTIKTDVRQPEQVERMIEKTVEKFGMIDILVNNAAGNFRVPSLEMSFNAWNTVINIVLNGTWYCSQTVAKQMIRQQRGGAILNIGSVHAWTGSPLTAHSAAAKAGVLALTKTLAVEWAPYQIRTNMIAPGPIEDTGAVTQLWPTPLKL</sequence>
<dbReference type="EMBL" id="BJXX01000132">
    <property type="protein sequence ID" value="GEN35432.1"/>
    <property type="molecule type" value="Genomic_DNA"/>
</dbReference>
<dbReference type="PRINTS" id="PR00081">
    <property type="entry name" value="GDHRDH"/>
</dbReference>
<keyword evidence="1" id="KW-0521">NADP</keyword>
<dbReference type="Proteomes" id="UP000321157">
    <property type="component" value="Unassembled WGS sequence"/>
</dbReference>
<dbReference type="InterPro" id="IPR002347">
    <property type="entry name" value="SDR_fam"/>
</dbReference>
<organism evidence="4 5">
    <name type="scientific">Aneurinibacillus danicus</name>
    <dbReference type="NCBI Taxonomy" id="267746"/>
    <lineage>
        <taxon>Bacteria</taxon>
        <taxon>Bacillati</taxon>
        <taxon>Bacillota</taxon>
        <taxon>Bacilli</taxon>
        <taxon>Bacillales</taxon>
        <taxon>Paenibacillaceae</taxon>
        <taxon>Aneurinibacillus group</taxon>
        <taxon>Aneurinibacillus</taxon>
    </lineage>
</organism>
<evidence type="ECO:0000256" key="1">
    <source>
        <dbReference type="ARBA" id="ARBA00022857"/>
    </source>
</evidence>